<dbReference type="GO" id="GO:0016829">
    <property type="term" value="F:lyase activity"/>
    <property type="evidence" value="ECO:0007669"/>
    <property type="project" value="UniProtKB-KW"/>
</dbReference>
<keyword evidence="3" id="KW-1185">Reference proteome</keyword>
<gene>
    <name evidence="2" type="ORF">LZG35_21455</name>
</gene>
<evidence type="ECO:0000256" key="1">
    <source>
        <dbReference type="SAM" id="MobiDB-lite"/>
    </source>
</evidence>
<reference evidence="2" key="1">
    <citation type="submission" date="2022-01" db="EMBL/GenBank/DDBJ databases">
        <authorList>
            <person name="Karlyshev A.V."/>
            <person name="Jaspars M."/>
        </authorList>
    </citation>
    <scope>NUCLEOTIDE SEQUENCE</scope>
    <source>
        <strain evidence="2">AGSA3-2</strain>
    </source>
</reference>
<comment type="caution">
    <text evidence="2">The sequence shown here is derived from an EMBL/GenBank/DDBJ whole genome shotgun (WGS) entry which is preliminary data.</text>
</comment>
<feature type="region of interest" description="Disordered" evidence="1">
    <location>
        <begin position="362"/>
        <end position="384"/>
    </location>
</feature>
<feature type="region of interest" description="Disordered" evidence="1">
    <location>
        <begin position="166"/>
        <end position="193"/>
    </location>
</feature>
<feature type="compositionally biased region" description="Basic and acidic residues" evidence="1">
    <location>
        <begin position="180"/>
        <end position="189"/>
    </location>
</feature>
<organism evidence="2 3">
    <name type="scientific">Alloalcanivorax xenomutans</name>
    <dbReference type="NCBI Taxonomy" id="1094342"/>
    <lineage>
        <taxon>Bacteria</taxon>
        <taxon>Pseudomonadati</taxon>
        <taxon>Pseudomonadota</taxon>
        <taxon>Gammaproteobacteria</taxon>
        <taxon>Oceanospirillales</taxon>
        <taxon>Alcanivoracaceae</taxon>
        <taxon>Alloalcanivorax</taxon>
    </lineage>
</organism>
<sequence>MYVAVKGGEQAIDAAHQWLAESRRGPKETGELSVSQIRSQMRLAVDRVMTEGSLYDPELAALALKQASGDVVEAVFLVRAYRNTLPRFLYTCPLDTRTMTIQRRISAAYKDVPGGQVLGPTYDYTHRLLDFTLMANGDAPQGPEPAIEPLEACPRVLEMLNREGLIEGPDGQTEQSPGHQDPEPGDITRDPLSYPADRSVRLQALARGDEGFLLALGYSTQRGYGSNHPFAGEIRYGQAAVEIAPEELGFPVVIGDIEITECDMINQFGGNQTEAPRFTRGYGLGFGQSERKVMAMALVDRALRARELGEELSTPAQDEEFVLSHCDNLDSSGFVSHLKLPHYVEFQSELVLLRQLRREFQQRSEQRSPSSGQVSSESKQESEA</sequence>
<accession>A0A9Q3W8I8</accession>
<dbReference type="Proteomes" id="UP001107961">
    <property type="component" value="Unassembled WGS sequence"/>
</dbReference>
<dbReference type="EMBL" id="JAJVKT010000045">
    <property type="protein sequence ID" value="MCE7511211.1"/>
    <property type="molecule type" value="Genomic_DNA"/>
</dbReference>
<dbReference type="GO" id="GO:0019634">
    <property type="term" value="P:organic phosphonate metabolic process"/>
    <property type="evidence" value="ECO:0007669"/>
    <property type="project" value="InterPro"/>
</dbReference>
<proteinExistence type="predicted"/>
<dbReference type="RefSeq" id="WP_233926204.1">
    <property type="nucleotide sequence ID" value="NZ_JAJVKT010000045.1"/>
</dbReference>
<dbReference type="Pfam" id="PF05861">
    <property type="entry name" value="PhnI"/>
    <property type="match status" value="1"/>
</dbReference>
<dbReference type="PIRSF" id="PIRSF007313">
    <property type="entry name" value="PhnI"/>
    <property type="match status" value="1"/>
</dbReference>
<keyword evidence="2" id="KW-0456">Lyase</keyword>
<evidence type="ECO:0000313" key="2">
    <source>
        <dbReference type="EMBL" id="MCE7511211.1"/>
    </source>
</evidence>
<dbReference type="AlphaFoldDB" id="A0A9Q3W8I8"/>
<name>A0A9Q3W8I8_9GAMM</name>
<dbReference type="InterPro" id="IPR008773">
    <property type="entry name" value="PhnI"/>
</dbReference>
<protein>
    <submittedName>
        <fullName evidence="2">Carbon-phosphorus lyase complex subunit PhnI</fullName>
    </submittedName>
</protein>
<evidence type="ECO:0000313" key="3">
    <source>
        <dbReference type="Proteomes" id="UP001107961"/>
    </source>
</evidence>